<dbReference type="SUPFAM" id="SSF55797">
    <property type="entry name" value="PR-1-like"/>
    <property type="match status" value="1"/>
</dbReference>
<evidence type="ECO:0000256" key="1">
    <source>
        <dbReference type="SAM" id="SignalP"/>
    </source>
</evidence>
<dbReference type="AlphaFoldDB" id="A0A6J4QVV1"/>
<keyword evidence="1" id="KW-0732">Signal</keyword>
<accession>A0A6J4QVV1</accession>
<dbReference type="Gene3D" id="3.40.33.10">
    <property type="entry name" value="CAP"/>
    <property type="match status" value="1"/>
</dbReference>
<dbReference type="PANTHER" id="PTHR31157">
    <property type="entry name" value="SCP DOMAIN-CONTAINING PROTEIN"/>
    <property type="match status" value="1"/>
</dbReference>
<dbReference type="PANTHER" id="PTHR31157:SF1">
    <property type="entry name" value="SCP DOMAIN-CONTAINING PROTEIN"/>
    <property type="match status" value="1"/>
</dbReference>
<evidence type="ECO:0000259" key="2">
    <source>
        <dbReference type="Pfam" id="PF00188"/>
    </source>
</evidence>
<dbReference type="InterPro" id="IPR035940">
    <property type="entry name" value="CAP_sf"/>
</dbReference>
<evidence type="ECO:0000313" key="3">
    <source>
        <dbReference type="EMBL" id="CAA9453724.1"/>
    </source>
</evidence>
<reference evidence="3" key="1">
    <citation type="submission" date="2020-02" db="EMBL/GenBank/DDBJ databases">
        <authorList>
            <person name="Meier V. D."/>
        </authorList>
    </citation>
    <scope>NUCLEOTIDE SEQUENCE</scope>
    <source>
        <strain evidence="3">AVDCRST_MAG78</strain>
    </source>
</reference>
<dbReference type="CDD" id="cd05379">
    <property type="entry name" value="CAP_bacterial"/>
    <property type="match status" value="1"/>
</dbReference>
<gene>
    <name evidence="3" type="ORF">AVDCRST_MAG78-3728</name>
</gene>
<name>A0A6J4QVV1_9ACTN</name>
<protein>
    <recommendedName>
        <fullName evidence="2">SCP domain-containing protein</fullName>
    </recommendedName>
</protein>
<organism evidence="3">
    <name type="scientific">uncultured Rubrobacteraceae bacterium</name>
    <dbReference type="NCBI Taxonomy" id="349277"/>
    <lineage>
        <taxon>Bacteria</taxon>
        <taxon>Bacillati</taxon>
        <taxon>Actinomycetota</taxon>
        <taxon>Rubrobacteria</taxon>
        <taxon>Rubrobacterales</taxon>
        <taxon>Rubrobacteraceae</taxon>
        <taxon>environmental samples</taxon>
    </lineage>
</organism>
<feature type="chain" id="PRO_5026687076" description="SCP domain-containing protein" evidence="1">
    <location>
        <begin position="26"/>
        <end position="183"/>
    </location>
</feature>
<dbReference type="Pfam" id="PF00188">
    <property type="entry name" value="CAP"/>
    <property type="match status" value="1"/>
</dbReference>
<dbReference type="EMBL" id="CADCVB010000243">
    <property type="protein sequence ID" value="CAA9453724.1"/>
    <property type="molecule type" value="Genomic_DNA"/>
</dbReference>
<dbReference type="InterPro" id="IPR014044">
    <property type="entry name" value="CAP_dom"/>
</dbReference>
<proteinExistence type="predicted"/>
<feature type="signal peptide" evidence="1">
    <location>
        <begin position="1"/>
        <end position="25"/>
    </location>
</feature>
<sequence>MVLKYVATALTAAMLAAAAAVGATAAEPQRAEAADGVEVKACGGGRVDLTAEEKKMLDLHNRARADRNLSRLCVHPDLQRAARAHSKEMIDKDYYRHDSANGEEFWQRLKRFGYKNYRIVGENIHGVPKSYSTGEVFGDWMRSSGHKDNILNKGYREVGIGARTGNYKGTGNFTMWTVDFGAR</sequence>
<feature type="domain" description="SCP" evidence="2">
    <location>
        <begin position="57"/>
        <end position="180"/>
    </location>
</feature>